<accession>A0ACD5ZDW8</accession>
<evidence type="ECO:0000313" key="1">
    <source>
        <dbReference type="EnsemblPlants" id="AVESA.00010b.r2.6CG1146700.1.CDS.1"/>
    </source>
</evidence>
<protein>
    <submittedName>
        <fullName evidence="1">Uncharacterized protein</fullName>
    </submittedName>
</protein>
<proteinExistence type="predicted"/>
<keyword evidence="2" id="KW-1185">Reference proteome</keyword>
<reference evidence="1" key="1">
    <citation type="submission" date="2021-05" db="EMBL/GenBank/DDBJ databases">
        <authorList>
            <person name="Scholz U."/>
            <person name="Mascher M."/>
            <person name="Fiebig A."/>
        </authorList>
    </citation>
    <scope>NUCLEOTIDE SEQUENCE [LARGE SCALE GENOMIC DNA]</scope>
</reference>
<dbReference type="EnsemblPlants" id="AVESA.00010b.r2.6CG1146700.1">
    <property type="protein sequence ID" value="AVESA.00010b.r2.6CG1146700.1.CDS.1"/>
    <property type="gene ID" value="AVESA.00010b.r2.6CG1146700"/>
</dbReference>
<dbReference type="Proteomes" id="UP001732700">
    <property type="component" value="Chromosome 6C"/>
</dbReference>
<evidence type="ECO:0000313" key="2">
    <source>
        <dbReference type="Proteomes" id="UP001732700"/>
    </source>
</evidence>
<name>A0ACD5ZDW8_AVESA</name>
<reference evidence="1" key="2">
    <citation type="submission" date="2025-09" db="UniProtKB">
        <authorList>
            <consortium name="EnsemblPlants"/>
        </authorList>
    </citation>
    <scope>IDENTIFICATION</scope>
</reference>
<organism evidence="1 2">
    <name type="scientific">Avena sativa</name>
    <name type="common">Oat</name>
    <dbReference type="NCBI Taxonomy" id="4498"/>
    <lineage>
        <taxon>Eukaryota</taxon>
        <taxon>Viridiplantae</taxon>
        <taxon>Streptophyta</taxon>
        <taxon>Embryophyta</taxon>
        <taxon>Tracheophyta</taxon>
        <taxon>Spermatophyta</taxon>
        <taxon>Magnoliopsida</taxon>
        <taxon>Liliopsida</taxon>
        <taxon>Poales</taxon>
        <taxon>Poaceae</taxon>
        <taxon>BOP clade</taxon>
        <taxon>Pooideae</taxon>
        <taxon>Poodae</taxon>
        <taxon>Poeae</taxon>
        <taxon>Poeae Chloroplast Group 1 (Aveneae type)</taxon>
        <taxon>Aveninae</taxon>
        <taxon>Avena</taxon>
    </lineage>
</organism>
<sequence>METDKKMMSPLTDLSDHILAEIFLLLPAAEDLARASAACVSFRRLVTDRSFLRRFRRLHAPPLLGFLDRDGFHPAVPPHPSAPAARALSLAADFTFSFLPSNCRWAVRDIRDGRVLLDRQLEEGEELPVFTQLVVCDPLHRRYILLPPVPDDLAASVEDPVPIFLDCICHPILIPPSAEEAAAAAEETKFRVIWLARCKIKFYIFVFSSSTGHWRLAASQSLTDLLGESTMMTLTHPLFIGCYHACGCIYWQLLMDDSGTEFLVLDTQRMEFSIADHPPKGWNTGGLGIVEAGEDRLGMFRIIAETAEADLRYIIGGNRGLSSTQWQVEKTISLDSEYRYSVQASSGRYLLLDRRKARPYENYSLDGPQMEYFSVDVETLQLERLWGKPISATSLPHLYINFPPSLLPSPTV</sequence>